<reference evidence="1 2" key="1">
    <citation type="submission" date="2020-08" db="EMBL/GenBank/DDBJ databases">
        <title>Sequencing the genomes of 1000 actinobacteria strains.</title>
        <authorList>
            <person name="Klenk H.-P."/>
        </authorList>
    </citation>
    <scope>NUCLEOTIDE SEQUENCE [LARGE SCALE GENOMIC DNA]</scope>
    <source>
        <strain evidence="1 2">DSM 40483</strain>
    </source>
</reference>
<evidence type="ECO:0000313" key="1">
    <source>
        <dbReference type="EMBL" id="MBB4715462.1"/>
    </source>
</evidence>
<evidence type="ECO:0000313" key="2">
    <source>
        <dbReference type="Proteomes" id="UP000565089"/>
    </source>
</evidence>
<protein>
    <recommendedName>
        <fullName evidence="3">TetR family transcriptional regulator</fullName>
    </recommendedName>
</protein>
<accession>A0A7W7DRJ8</accession>
<sequence>MRALTREFTLAGIALTEYERGEDTGQEEAVLRRIVDGLFGTARG</sequence>
<keyword evidence="2" id="KW-1185">Reference proteome</keyword>
<name>A0A7W7DRJ8_9ACTN</name>
<proteinExistence type="predicted"/>
<evidence type="ECO:0008006" key="3">
    <source>
        <dbReference type="Google" id="ProtNLM"/>
    </source>
</evidence>
<dbReference type="Proteomes" id="UP000565089">
    <property type="component" value="Unassembled WGS sequence"/>
</dbReference>
<dbReference type="EMBL" id="JACHMS010000001">
    <property type="protein sequence ID" value="MBB4715462.1"/>
    <property type="molecule type" value="Genomic_DNA"/>
</dbReference>
<dbReference type="AlphaFoldDB" id="A0A7W7DRJ8"/>
<organism evidence="1 2">
    <name type="scientific">Streptomyces luteogriseus</name>
    <dbReference type="NCBI Taxonomy" id="68233"/>
    <lineage>
        <taxon>Bacteria</taxon>
        <taxon>Bacillati</taxon>
        <taxon>Actinomycetota</taxon>
        <taxon>Actinomycetes</taxon>
        <taxon>Kitasatosporales</taxon>
        <taxon>Streptomycetaceae</taxon>
        <taxon>Streptomyces</taxon>
    </lineage>
</organism>
<dbReference type="GeneID" id="95799795"/>
<comment type="caution">
    <text evidence="1">The sequence shown here is derived from an EMBL/GenBank/DDBJ whole genome shotgun (WGS) entry which is preliminary data.</text>
</comment>
<gene>
    <name evidence="1" type="ORF">BJ965_005344</name>
</gene>
<dbReference type="RefSeq" id="WP_281402941.1">
    <property type="nucleotide sequence ID" value="NZ_JACHMS010000001.1"/>
</dbReference>